<keyword evidence="6" id="KW-1185">Reference proteome</keyword>
<evidence type="ECO:0000256" key="4">
    <source>
        <dbReference type="ARBA" id="ARBA00022840"/>
    </source>
</evidence>
<proteinExistence type="predicted"/>
<evidence type="ECO:0000256" key="1">
    <source>
        <dbReference type="ARBA" id="ARBA00022741"/>
    </source>
</evidence>
<keyword evidence="4" id="KW-0067">ATP-binding</keyword>
<dbReference type="WBParaSite" id="SVE_1247200.1">
    <property type="protein sequence ID" value="SVE_1247200.1"/>
    <property type="gene ID" value="SVE_1247200"/>
</dbReference>
<evidence type="ECO:0000313" key="6">
    <source>
        <dbReference type="Proteomes" id="UP000035680"/>
    </source>
</evidence>
<sequence length="84" mass="9743">MFHSYEFLCIGLNSPVSACIFISFKKYDGNKKRYYNFDKFTQMAGRAGRRGIDEKEYVVIMTNKSLNIKILKDILKLKSSSMNS</sequence>
<dbReference type="AlphaFoldDB" id="A0A0K0FRE2"/>
<evidence type="ECO:0000256" key="5">
    <source>
        <dbReference type="ARBA" id="ARBA00047984"/>
    </source>
</evidence>
<keyword evidence="3" id="KW-0347">Helicase</keyword>
<dbReference type="GO" id="GO:0005524">
    <property type="term" value="F:ATP binding"/>
    <property type="evidence" value="ECO:0007669"/>
    <property type="project" value="UniProtKB-KW"/>
</dbReference>
<evidence type="ECO:0000256" key="3">
    <source>
        <dbReference type="ARBA" id="ARBA00022806"/>
    </source>
</evidence>
<name>A0A0K0FRE2_STRVS</name>
<dbReference type="PANTHER" id="PTHR12131:SF1">
    <property type="entry name" value="ATP-DEPENDENT RNA HELICASE SUPV3L1, MITOCHONDRIAL-RELATED"/>
    <property type="match status" value="1"/>
</dbReference>
<dbReference type="PANTHER" id="PTHR12131">
    <property type="entry name" value="ATP-DEPENDENT RNA AND DNA HELICASE"/>
    <property type="match status" value="1"/>
</dbReference>
<keyword evidence="2" id="KW-0378">Hydrolase</keyword>
<dbReference type="GO" id="GO:0016787">
    <property type="term" value="F:hydrolase activity"/>
    <property type="evidence" value="ECO:0007669"/>
    <property type="project" value="UniProtKB-KW"/>
</dbReference>
<reference evidence="6" key="1">
    <citation type="submission" date="2014-07" db="EMBL/GenBank/DDBJ databases">
        <authorList>
            <person name="Martin A.A"/>
            <person name="De Silva N."/>
        </authorList>
    </citation>
    <scope>NUCLEOTIDE SEQUENCE</scope>
</reference>
<dbReference type="STRING" id="75913.A0A0K0FRE2"/>
<keyword evidence="1" id="KW-0547">Nucleotide-binding</keyword>
<comment type="catalytic activity">
    <reaction evidence="5">
        <text>ATP + H2O = ADP + phosphate + H(+)</text>
        <dbReference type="Rhea" id="RHEA:13065"/>
        <dbReference type="ChEBI" id="CHEBI:15377"/>
        <dbReference type="ChEBI" id="CHEBI:15378"/>
        <dbReference type="ChEBI" id="CHEBI:30616"/>
        <dbReference type="ChEBI" id="CHEBI:43474"/>
        <dbReference type="ChEBI" id="CHEBI:456216"/>
        <dbReference type="EC" id="3.6.4.13"/>
    </reaction>
</comment>
<dbReference type="Proteomes" id="UP000035680">
    <property type="component" value="Unassembled WGS sequence"/>
</dbReference>
<dbReference type="InterPro" id="IPR050699">
    <property type="entry name" value="RNA-DNA_Helicase"/>
</dbReference>
<organism evidence="6 7">
    <name type="scientific">Strongyloides venezuelensis</name>
    <name type="common">Threadworm</name>
    <dbReference type="NCBI Taxonomy" id="75913"/>
    <lineage>
        <taxon>Eukaryota</taxon>
        <taxon>Metazoa</taxon>
        <taxon>Ecdysozoa</taxon>
        <taxon>Nematoda</taxon>
        <taxon>Chromadorea</taxon>
        <taxon>Rhabditida</taxon>
        <taxon>Tylenchina</taxon>
        <taxon>Panagrolaimomorpha</taxon>
        <taxon>Strongyloidoidea</taxon>
        <taxon>Strongyloididae</taxon>
        <taxon>Strongyloides</taxon>
    </lineage>
</organism>
<dbReference type="GO" id="GO:0003724">
    <property type="term" value="F:RNA helicase activity"/>
    <property type="evidence" value="ECO:0007669"/>
    <property type="project" value="UniProtKB-EC"/>
</dbReference>
<evidence type="ECO:0000256" key="2">
    <source>
        <dbReference type="ARBA" id="ARBA00022801"/>
    </source>
</evidence>
<dbReference type="InterPro" id="IPR027417">
    <property type="entry name" value="P-loop_NTPase"/>
</dbReference>
<dbReference type="Gene3D" id="3.40.50.300">
    <property type="entry name" value="P-loop containing nucleotide triphosphate hydrolases"/>
    <property type="match status" value="1"/>
</dbReference>
<accession>A0A0K0FRE2</accession>
<reference evidence="7" key="2">
    <citation type="submission" date="2015-08" db="UniProtKB">
        <authorList>
            <consortium name="WormBaseParasite"/>
        </authorList>
    </citation>
    <scope>IDENTIFICATION</scope>
</reference>
<evidence type="ECO:0000313" key="7">
    <source>
        <dbReference type="WBParaSite" id="SVE_1247200.1"/>
    </source>
</evidence>
<protein>
    <submittedName>
        <fullName evidence="7">Superkiller viralicidic activity 2-like 2 (inferred by orthology to a human protein)</fullName>
    </submittedName>
</protein>
<dbReference type="SUPFAM" id="SSF52540">
    <property type="entry name" value="P-loop containing nucleoside triphosphate hydrolases"/>
    <property type="match status" value="1"/>
</dbReference>